<dbReference type="Proteomes" id="UP001519460">
    <property type="component" value="Unassembled WGS sequence"/>
</dbReference>
<reference evidence="1 2" key="1">
    <citation type="journal article" date="2023" name="Sci. Data">
        <title>Genome assembly of the Korean intertidal mud-creeper Batillaria attramentaria.</title>
        <authorList>
            <person name="Patra A.K."/>
            <person name="Ho P.T."/>
            <person name="Jun S."/>
            <person name="Lee S.J."/>
            <person name="Kim Y."/>
            <person name="Won Y.J."/>
        </authorList>
    </citation>
    <scope>NUCLEOTIDE SEQUENCE [LARGE SCALE GENOMIC DNA]</scope>
    <source>
        <strain evidence="1">Wonlab-2016</strain>
    </source>
</reference>
<keyword evidence="2" id="KW-1185">Reference proteome</keyword>
<dbReference type="AlphaFoldDB" id="A0ABD0LXB4"/>
<comment type="caution">
    <text evidence="1">The sequence shown here is derived from an EMBL/GenBank/DDBJ whole genome shotgun (WGS) entry which is preliminary data.</text>
</comment>
<evidence type="ECO:0000313" key="1">
    <source>
        <dbReference type="EMBL" id="KAK7504175.1"/>
    </source>
</evidence>
<organism evidence="1 2">
    <name type="scientific">Batillaria attramentaria</name>
    <dbReference type="NCBI Taxonomy" id="370345"/>
    <lineage>
        <taxon>Eukaryota</taxon>
        <taxon>Metazoa</taxon>
        <taxon>Spiralia</taxon>
        <taxon>Lophotrochozoa</taxon>
        <taxon>Mollusca</taxon>
        <taxon>Gastropoda</taxon>
        <taxon>Caenogastropoda</taxon>
        <taxon>Sorbeoconcha</taxon>
        <taxon>Cerithioidea</taxon>
        <taxon>Batillariidae</taxon>
        <taxon>Batillaria</taxon>
    </lineage>
</organism>
<accession>A0ABD0LXB4</accession>
<sequence length="118" mass="12902">MRGNFICTLNCDFAVFVLGVAAVLLVVSGAYGRDGLTVFQHEKSAQQALPNGRSNDESQSVKRSDDVMALEQVVQQQANMMQTMQARLTALQSDVIDLRSKLQTSSKAGKFDINLVHV</sequence>
<protein>
    <submittedName>
        <fullName evidence="1">Uncharacterized protein</fullName>
    </submittedName>
</protein>
<dbReference type="Gene3D" id="1.20.5.110">
    <property type="match status" value="1"/>
</dbReference>
<proteinExistence type="predicted"/>
<evidence type="ECO:0000313" key="2">
    <source>
        <dbReference type="Proteomes" id="UP001519460"/>
    </source>
</evidence>
<gene>
    <name evidence="1" type="ORF">BaRGS_00004479</name>
</gene>
<name>A0ABD0LXB4_9CAEN</name>
<dbReference type="EMBL" id="JACVVK020000016">
    <property type="protein sequence ID" value="KAK7504175.1"/>
    <property type="molecule type" value="Genomic_DNA"/>
</dbReference>